<reference evidence="4 7" key="2">
    <citation type="submission" date="2019-07" db="EMBL/GenBank/DDBJ databases">
        <title>Whole genome shotgun sequence of Myxococcus fulvus NBRC 100333.</title>
        <authorList>
            <person name="Hosoyama A."/>
            <person name="Uohara A."/>
            <person name="Ohji S."/>
            <person name="Ichikawa N."/>
        </authorList>
    </citation>
    <scope>NUCLEOTIDE SEQUENCE [LARGE SCALE GENOMIC DNA]</scope>
    <source>
        <strain evidence="4 7">NBRC 100333</strain>
    </source>
</reference>
<dbReference type="STRING" id="1334629.MFUL124B02_42585"/>
<evidence type="ECO:0000313" key="5">
    <source>
        <dbReference type="EMBL" id="SEU39402.1"/>
    </source>
</evidence>
<keyword evidence="6" id="KW-1185">Reference proteome</keyword>
<dbReference type="Pfam" id="PF00930">
    <property type="entry name" value="DPPIV_N"/>
    <property type="match status" value="1"/>
</dbReference>
<gene>
    <name evidence="4" type="ORF">MFU01_62180</name>
    <name evidence="5" type="ORF">SAMN05443572_11431</name>
</gene>
<protein>
    <submittedName>
        <fullName evidence="5">YD repeat-containing protein</fullName>
    </submittedName>
</protein>
<feature type="signal peptide" evidence="1">
    <location>
        <begin position="1"/>
        <end position="20"/>
    </location>
</feature>
<feature type="chain" id="PRO_5022850235" evidence="1">
    <location>
        <begin position="21"/>
        <end position="741"/>
    </location>
</feature>
<dbReference type="SUPFAM" id="SSF53474">
    <property type="entry name" value="alpha/beta-Hydrolases"/>
    <property type="match status" value="1"/>
</dbReference>
<name>A0A511TAJ5_MYXFU</name>
<evidence type="ECO:0000313" key="4">
    <source>
        <dbReference type="EMBL" id="GEN11181.1"/>
    </source>
</evidence>
<dbReference type="GO" id="GO:0006508">
    <property type="term" value="P:proteolysis"/>
    <property type="evidence" value="ECO:0007669"/>
    <property type="project" value="InterPro"/>
</dbReference>
<evidence type="ECO:0000313" key="6">
    <source>
        <dbReference type="Proteomes" id="UP000183760"/>
    </source>
</evidence>
<dbReference type="Pfam" id="PF00326">
    <property type="entry name" value="Peptidase_S9"/>
    <property type="match status" value="1"/>
</dbReference>
<dbReference type="PANTHER" id="PTHR11731">
    <property type="entry name" value="PROTEASE FAMILY S9B,C DIPEPTIDYL-PEPTIDASE IV-RELATED"/>
    <property type="match status" value="1"/>
</dbReference>
<dbReference type="AlphaFoldDB" id="A0A511TAJ5"/>
<dbReference type="InterPro" id="IPR050278">
    <property type="entry name" value="Serine_Prot_S9B/DPPIV"/>
</dbReference>
<dbReference type="Proteomes" id="UP000183760">
    <property type="component" value="Unassembled WGS sequence"/>
</dbReference>
<evidence type="ECO:0000259" key="2">
    <source>
        <dbReference type="Pfam" id="PF00326"/>
    </source>
</evidence>
<dbReference type="Gene3D" id="3.40.50.1820">
    <property type="entry name" value="alpha/beta hydrolase"/>
    <property type="match status" value="1"/>
</dbReference>
<dbReference type="GO" id="GO:0008239">
    <property type="term" value="F:dipeptidyl-peptidase activity"/>
    <property type="evidence" value="ECO:0007669"/>
    <property type="project" value="TreeGrafter"/>
</dbReference>
<dbReference type="InterPro" id="IPR002469">
    <property type="entry name" value="Peptidase_S9B_N"/>
</dbReference>
<feature type="domain" description="Dipeptidylpeptidase IV N-terminal" evidence="3">
    <location>
        <begin position="207"/>
        <end position="454"/>
    </location>
</feature>
<dbReference type="RefSeq" id="WP_074958658.1">
    <property type="nucleotide sequence ID" value="NZ_BJXR01000044.1"/>
</dbReference>
<dbReference type="Gene3D" id="2.140.10.30">
    <property type="entry name" value="Dipeptidylpeptidase IV, N-terminal domain"/>
    <property type="match status" value="1"/>
</dbReference>
<dbReference type="InterPro" id="IPR029058">
    <property type="entry name" value="AB_hydrolase_fold"/>
</dbReference>
<dbReference type="EMBL" id="FOIB01000014">
    <property type="protein sequence ID" value="SEU39402.1"/>
    <property type="molecule type" value="Genomic_DNA"/>
</dbReference>
<comment type="caution">
    <text evidence="4">The sequence shown here is derived from an EMBL/GenBank/DDBJ whole genome shotgun (WGS) entry which is preliminary data.</text>
</comment>
<keyword evidence="1" id="KW-0732">Signal</keyword>
<dbReference type="SUPFAM" id="SSF82171">
    <property type="entry name" value="DPP6 N-terminal domain-like"/>
    <property type="match status" value="1"/>
</dbReference>
<accession>A0A511TAJ5</accession>
<dbReference type="EMBL" id="BJXR01000044">
    <property type="protein sequence ID" value="GEN11181.1"/>
    <property type="molecule type" value="Genomic_DNA"/>
</dbReference>
<evidence type="ECO:0000256" key="1">
    <source>
        <dbReference type="SAM" id="SignalP"/>
    </source>
</evidence>
<evidence type="ECO:0000313" key="7">
    <source>
        <dbReference type="Proteomes" id="UP000321514"/>
    </source>
</evidence>
<dbReference type="GO" id="GO:0008236">
    <property type="term" value="F:serine-type peptidase activity"/>
    <property type="evidence" value="ECO:0007669"/>
    <property type="project" value="InterPro"/>
</dbReference>
<evidence type="ECO:0000259" key="3">
    <source>
        <dbReference type="Pfam" id="PF00930"/>
    </source>
</evidence>
<organism evidence="4 7">
    <name type="scientific">Myxococcus fulvus</name>
    <dbReference type="NCBI Taxonomy" id="33"/>
    <lineage>
        <taxon>Bacteria</taxon>
        <taxon>Pseudomonadati</taxon>
        <taxon>Myxococcota</taxon>
        <taxon>Myxococcia</taxon>
        <taxon>Myxococcales</taxon>
        <taxon>Cystobacterineae</taxon>
        <taxon>Myxococcaceae</taxon>
        <taxon>Myxococcus</taxon>
    </lineage>
</organism>
<dbReference type="OrthoDB" id="9806163at2"/>
<dbReference type="InterPro" id="IPR001375">
    <property type="entry name" value="Peptidase_S9_cat"/>
</dbReference>
<reference evidence="5 6" key="1">
    <citation type="submission" date="2016-10" db="EMBL/GenBank/DDBJ databases">
        <authorList>
            <person name="Varghese N."/>
            <person name="Submissions S."/>
        </authorList>
    </citation>
    <scope>NUCLEOTIDE SEQUENCE [LARGE SCALE GENOMIC DNA]</scope>
    <source>
        <strain evidence="5 6">DSM 16525</strain>
    </source>
</reference>
<dbReference type="Proteomes" id="UP000321514">
    <property type="component" value="Unassembled WGS sequence"/>
</dbReference>
<sequence length="741" mass="80900">MRFSFLALVLTTLTGATVLADPPGPVFAPVPDANTQAKLDLADRYLRRVELVRDSLVPPRWLREGDRVVFWAREGRDGGTWVLAHARTGELEPLVSGEELRRQLSLLLGKPVTAPRFYEVAIAPDEQGIVFRLDGKTFGLGLSGGKVTQLSPQDRAALTLSREHVLAPRGGALAVRKEGGFAVLGADGATVVERKGEERLDWRIPEHAWSPDGRYLVVWREDTRAVHQVPVVDYSTALEKVTTVPYAKVGTPLPRSELHVVDVTTGSVTRVAPVEGETYDFFAGWNPEGSEALCLHLSRDAKRLDLTAVTPGSAQRRHVLREERPETFVAGLDFAVGGFEQQVTALPSGRGYLWMSERDGWRHVYAYDRAGKLVRQVTRGAFPVHQVVSLAPTGDALYVLASADSGAPYEQLLYRGSLKGGALTRLSSGSGMHRMTPSPSGQYYVDTWSSRTQPRVRELVSVKGGKRVRLTTSDASELEALGGTKPEPLLFKAADGVTPLHGVLYKPRDFDPKKRYPVIAHIYAGPFLAMVPWSYIGNYESLTASAVAQLGFVVVLLDPRGGPGRSKAFQDANYGRVGQTEIPDYVTGLKQAASTRPWMDLERVGLHGASWGGYFTLRGMLTAPDFFKSGYASAPGSLEEEAIINEPYLGLRDQNPQGYAAGDNLALAHQLKGQLKLMHGTSDVNATLSVTMRMADALIKAGKRFELLLMPGEPHSPQGAASRYARDDVGLFFLRTLGEPR</sequence>
<dbReference type="PANTHER" id="PTHR11731:SF193">
    <property type="entry name" value="DIPEPTIDYL PEPTIDASE 9"/>
    <property type="match status" value="1"/>
</dbReference>
<proteinExistence type="predicted"/>
<feature type="domain" description="Peptidase S9 prolyl oligopeptidase catalytic" evidence="2">
    <location>
        <begin position="542"/>
        <end position="738"/>
    </location>
</feature>